<dbReference type="GO" id="GO:0006631">
    <property type="term" value="P:fatty acid metabolic process"/>
    <property type="evidence" value="ECO:0007669"/>
    <property type="project" value="InterPro"/>
</dbReference>
<evidence type="ECO:0000259" key="3">
    <source>
        <dbReference type="Pfam" id="PF02737"/>
    </source>
</evidence>
<name>A0A850Q4X6_9RHOB</name>
<keyword evidence="1" id="KW-0560">Oxidoreductase</keyword>
<gene>
    <name evidence="4" type="ORF">HJ536_15485</name>
</gene>
<evidence type="ECO:0000313" key="4">
    <source>
        <dbReference type="EMBL" id="NVO24767.1"/>
    </source>
</evidence>
<dbReference type="Proteomes" id="UP000592216">
    <property type="component" value="Unassembled WGS sequence"/>
</dbReference>
<accession>A0A850Q4X6</accession>
<dbReference type="SUPFAM" id="SSF51735">
    <property type="entry name" value="NAD(P)-binding Rossmann-fold domains"/>
    <property type="match status" value="1"/>
</dbReference>
<evidence type="ECO:0000259" key="2">
    <source>
        <dbReference type="Pfam" id="PF00725"/>
    </source>
</evidence>
<reference evidence="4 5" key="1">
    <citation type="submission" date="2020-04" db="EMBL/GenBank/DDBJ databases">
        <title>Donghicola sp., a member of the Rhodobacteraceae family isolated from mangrove forest in Thailand.</title>
        <authorList>
            <person name="Charoenyingcharoen P."/>
            <person name="Yukphan P."/>
        </authorList>
    </citation>
    <scope>NUCLEOTIDE SEQUENCE [LARGE SCALE GENOMIC DNA]</scope>
    <source>
        <strain evidence="4 5">B5-SW-15</strain>
    </source>
</reference>
<dbReference type="PANTHER" id="PTHR48075:SF5">
    <property type="entry name" value="3-HYDROXYBUTYRYL-COA DEHYDROGENASE"/>
    <property type="match status" value="1"/>
</dbReference>
<dbReference type="AlphaFoldDB" id="A0A850Q4X6"/>
<dbReference type="InterPro" id="IPR008927">
    <property type="entry name" value="6-PGluconate_DH-like_C_sf"/>
</dbReference>
<dbReference type="InterPro" id="IPR036291">
    <property type="entry name" value="NAD(P)-bd_dom_sf"/>
</dbReference>
<dbReference type="GO" id="GO:0016616">
    <property type="term" value="F:oxidoreductase activity, acting on the CH-OH group of donors, NAD or NADP as acceptor"/>
    <property type="evidence" value="ECO:0007669"/>
    <property type="project" value="InterPro"/>
</dbReference>
<dbReference type="Gene3D" id="1.10.1040.10">
    <property type="entry name" value="N-(1-d-carboxylethyl)-l-norvaline Dehydrogenase, domain 2"/>
    <property type="match status" value="1"/>
</dbReference>
<dbReference type="Gene3D" id="3.40.50.720">
    <property type="entry name" value="NAD(P)-binding Rossmann-like Domain"/>
    <property type="match status" value="1"/>
</dbReference>
<comment type="caution">
    <text evidence="4">The sequence shown here is derived from an EMBL/GenBank/DDBJ whole genome shotgun (WGS) entry which is preliminary data.</text>
</comment>
<protein>
    <submittedName>
        <fullName evidence="4">3-hydroxyacyl-CoA dehydrogenase</fullName>
    </submittedName>
</protein>
<sequence length="328" mass="35145">MISDQVLEIQNRKGHFVDQTKQTVAVIGAGLIGCSWSALFLASGHEVRLFDPRAEAGDIARAFLAEVRPTLTALGYDCSGFDAPALTICATTQEAVTGAGIIMESIPERLDLKQTLYAEIEPALLPQAIVATSSSGLKLSDLQALMTDPARLVIAHPFNPPHLIPLVELYGNDRTAPDVVPTARAFFEGCGKVCIELKKEVPAHVANRLQAALWREAIHLVAEGVASVEDVDKAVWAGPGLRWAVMGPHMLLNLGGGEGGLRAYINQFADSYAAWWDDLGRPALTPETVAALTDGLTQEINGCDYATLRATRDTQLLSVLTALRATRA</sequence>
<dbReference type="PANTHER" id="PTHR48075">
    <property type="entry name" value="3-HYDROXYACYL-COA DEHYDROGENASE FAMILY PROTEIN"/>
    <property type="match status" value="1"/>
</dbReference>
<dbReference type="SUPFAM" id="SSF48179">
    <property type="entry name" value="6-phosphogluconate dehydrogenase C-terminal domain-like"/>
    <property type="match status" value="1"/>
</dbReference>
<dbReference type="InterPro" id="IPR013328">
    <property type="entry name" value="6PGD_dom2"/>
</dbReference>
<dbReference type="InterPro" id="IPR006108">
    <property type="entry name" value="3HC_DH_C"/>
</dbReference>
<feature type="domain" description="3-hydroxyacyl-CoA dehydrogenase NAD binding" evidence="3">
    <location>
        <begin position="23"/>
        <end position="199"/>
    </location>
</feature>
<evidence type="ECO:0000256" key="1">
    <source>
        <dbReference type="ARBA" id="ARBA00023002"/>
    </source>
</evidence>
<dbReference type="GO" id="GO:0070403">
    <property type="term" value="F:NAD+ binding"/>
    <property type="evidence" value="ECO:0007669"/>
    <property type="project" value="InterPro"/>
</dbReference>
<dbReference type="Pfam" id="PF02737">
    <property type="entry name" value="3HCDH_N"/>
    <property type="match status" value="1"/>
</dbReference>
<organism evidence="4 5">
    <name type="scientific">Donghicola mangrovi</name>
    <dbReference type="NCBI Taxonomy" id="2729614"/>
    <lineage>
        <taxon>Bacteria</taxon>
        <taxon>Pseudomonadati</taxon>
        <taxon>Pseudomonadota</taxon>
        <taxon>Alphaproteobacteria</taxon>
        <taxon>Rhodobacterales</taxon>
        <taxon>Roseobacteraceae</taxon>
        <taxon>Donghicola</taxon>
    </lineage>
</organism>
<dbReference type="EMBL" id="JABCJE010000008">
    <property type="protein sequence ID" value="NVO24767.1"/>
    <property type="molecule type" value="Genomic_DNA"/>
</dbReference>
<proteinExistence type="predicted"/>
<dbReference type="Pfam" id="PF00725">
    <property type="entry name" value="3HCDH"/>
    <property type="match status" value="1"/>
</dbReference>
<dbReference type="InterPro" id="IPR006176">
    <property type="entry name" value="3-OHacyl-CoA_DH_NAD-bd"/>
</dbReference>
<evidence type="ECO:0000313" key="5">
    <source>
        <dbReference type="Proteomes" id="UP000592216"/>
    </source>
</evidence>
<feature type="domain" description="3-hydroxyacyl-CoA dehydrogenase C-terminal" evidence="2">
    <location>
        <begin position="205"/>
        <end position="275"/>
    </location>
</feature>